<proteinExistence type="predicted"/>
<dbReference type="Pfam" id="PF14240">
    <property type="entry name" value="YHYH"/>
    <property type="match status" value="1"/>
</dbReference>
<feature type="region of interest" description="Disordered" evidence="1">
    <location>
        <begin position="352"/>
        <end position="393"/>
    </location>
</feature>
<evidence type="ECO:0000256" key="1">
    <source>
        <dbReference type="SAM" id="MobiDB-lite"/>
    </source>
</evidence>
<feature type="region of interest" description="Disordered" evidence="1">
    <location>
        <begin position="26"/>
        <end position="49"/>
    </location>
</feature>
<reference evidence="4 5" key="1">
    <citation type="journal article" date="2011" name="J. Bacteriol.">
        <title>Complete genome sequence of the polycyclic aromatic hydrocarbon-degrading bacterium Alteromonas sp. strain SN2.</title>
        <authorList>
            <person name="Jin H.M."/>
            <person name="Jeong H."/>
            <person name="Moon E.J."/>
            <person name="Math R.K."/>
            <person name="Lee K."/>
            <person name="Kim H.J."/>
            <person name="Jeon C.O."/>
            <person name="Oh T.K."/>
            <person name="Kim J.F."/>
        </authorList>
    </citation>
    <scope>NUCLEOTIDE SEQUENCE [LARGE SCALE GENOMIC DNA]</scope>
    <source>
        <strain evidence="5">JCM 17741 / KACC 18427 / KCTC 11700BP / SN2</strain>
    </source>
</reference>
<dbReference type="OrthoDB" id="9796530at2"/>
<evidence type="ECO:0000313" key="5">
    <source>
        <dbReference type="Proteomes" id="UP000000683"/>
    </source>
</evidence>
<gene>
    <name evidence="4" type="ordered locus">ambt_18475</name>
</gene>
<accession>F5Z5V5</accession>
<evidence type="ECO:0000259" key="3">
    <source>
        <dbReference type="Pfam" id="PF14240"/>
    </source>
</evidence>
<dbReference type="PROSITE" id="PS51257">
    <property type="entry name" value="PROKAR_LIPOPROTEIN"/>
    <property type="match status" value="1"/>
</dbReference>
<dbReference type="InterPro" id="IPR025924">
    <property type="entry name" value="YHYH_dom"/>
</dbReference>
<feature type="signal peptide" evidence="2">
    <location>
        <begin position="1"/>
        <end position="22"/>
    </location>
</feature>
<dbReference type="KEGG" id="alt:ambt_18475"/>
<name>F5Z5V5_ALTNA</name>
<dbReference type="eggNOG" id="ENOG502Z8NR">
    <property type="taxonomic scope" value="Bacteria"/>
</dbReference>
<feature type="chain" id="PRO_5003335894" description="YHYH domain-containing protein" evidence="2">
    <location>
        <begin position="23"/>
        <end position="393"/>
    </location>
</feature>
<feature type="domain" description="YHYH" evidence="3">
    <location>
        <begin position="191"/>
        <end position="287"/>
    </location>
</feature>
<keyword evidence="2" id="KW-0732">Signal</keyword>
<keyword evidence="5" id="KW-1185">Reference proteome</keyword>
<evidence type="ECO:0000256" key="2">
    <source>
        <dbReference type="SAM" id="SignalP"/>
    </source>
</evidence>
<dbReference type="HOGENOM" id="CLU_058791_0_0_6"/>
<dbReference type="Proteomes" id="UP000000683">
    <property type="component" value="Chromosome"/>
</dbReference>
<dbReference type="RefSeq" id="WP_013786100.1">
    <property type="nucleotide sequence ID" value="NC_015554.1"/>
</dbReference>
<protein>
    <recommendedName>
        <fullName evidence="3">YHYH domain-containing protein</fullName>
    </recommendedName>
</protein>
<evidence type="ECO:0000313" key="4">
    <source>
        <dbReference type="EMBL" id="AEF05188.1"/>
    </source>
</evidence>
<feature type="compositionally biased region" description="Basic and acidic residues" evidence="1">
    <location>
        <begin position="28"/>
        <end position="41"/>
    </location>
</feature>
<dbReference type="AlphaFoldDB" id="F5Z5V5"/>
<dbReference type="EMBL" id="CP002339">
    <property type="protein sequence ID" value="AEF05188.1"/>
    <property type="molecule type" value="Genomic_DNA"/>
</dbReference>
<organism evidence="4 5">
    <name type="scientific">Alteromonas naphthalenivorans</name>
    <dbReference type="NCBI Taxonomy" id="715451"/>
    <lineage>
        <taxon>Bacteria</taxon>
        <taxon>Pseudomonadati</taxon>
        <taxon>Pseudomonadota</taxon>
        <taxon>Gammaproteobacteria</taxon>
        <taxon>Alteromonadales</taxon>
        <taxon>Alteromonadaceae</taxon>
        <taxon>Alteromonas/Salinimonas group</taxon>
        <taxon>Alteromonas</taxon>
    </lineage>
</organism>
<sequence>MKNNKLRRLALVMGVFTLSSLAACGDHSNPDSHEHPKKESTKQSTNASLPTTTEYFTDDVIVSDGLVDCTLSDGSESSCYIVTMPVNSGIDVGHDKGPWCPRNINDTAEDAGIWLSDNQVYDADGNFIENLATFYSDDNWQLFNPETGEVKVTDSKDACLAAARPDVAPEYQNYCVECQPEYAEDVEPQKYLIPAYPKKASRITQFDPHGGVGLAFNGIKMDAPAPVDAILGAYTLAPFDDCGGHVNPHVGYHYHAITECSSIDTALSTHGKMLGVALDGFTIFERKLPDGQVPDDLDDCGGHALDGSSVDKEKEGDIGYHYHAGDAGSNQILACFSAPQGCAIQGDSMQCDTKRGGPGGLGDHPPGGPPGGLRDDGPPGDLPQNKRLPSDAS</sequence>